<dbReference type="SUPFAM" id="SSF55031">
    <property type="entry name" value="Bacterial exopeptidase dimerisation domain"/>
    <property type="match status" value="1"/>
</dbReference>
<dbReference type="PhylomeDB" id="A0A060TI65"/>
<dbReference type="CDD" id="cd05672">
    <property type="entry name" value="M20_ACY1L2-like"/>
    <property type="match status" value="1"/>
</dbReference>
<dbReference type="NCBIfam" id="TIGR01891">
    <property type="entry name" value="amidohydrolases"/>
    <property type="match status" value="1"/>
</dbReference>
<proteinExistence type="inferred from homology"/>
<dbReference type="InterPro" id="IPR017144">
    <property type="entry name" value="Xaa-Arg_dipeptidase"/>
</dbReference>
<dbReference type="InterPro" id="IPR036264">
    <property type="entry name" value="Bact_exopeptidase_dim_dom"/>
</dbReference>
<dbReference type="Gene3D" id="3.40.630.10">
    <property type="entry name" value="Zn peptidases"/>
    <property type="match status" value="1"/>
</dbReference>
<dbReference type="PANTHER" id="PTHR30575">
    <property type="entry name" value="PEPTIDASE M20"/>
    <property type="match status" value="1"/>
</dbReference>
<dbReference type="InterPro" id="IPR011650">
    <property type="entry name" value="Peptidase_M20_dimer"/>
</dbReference>
<dbReference type="InterPro" id="IPR052030">
    <property type="entry name" value="Peptidase_M20/M20A_hydrolases"/>
</dbReference>
<reference evidence="4" key="1">
    <citation type="submission" date="2014-02" db="EMBL/GenBank/DDBJ databases">
        <authorList>
            <person name="Genoscope - CEA"/>
        </authorList>
    </citation>
    <scope>NUCLEOTIDE SEQUENCE</scope>
    <source>
        <strain evidence="4">LS3</strain>
    </source>
</reference>
<dbReference type="SUPFAM" id="SSF53187">
    <property type="entry name" value="Zn-dependent exopeptidases"/>
    <property type="match status" value="1"/>
</dbReference>
<dbReference type="FunFam" id="3.30.70.360:FF:000004">
    <property type="entry name" value="Peptidase M20 domain-containing protein 2"/>
    <property type="match status" value="1"/>
</dbReference>
<evidence type="ECO:0000256" key="2">
    <source>
        <dbReference type="PIRNR" id="PIRNR037226"/>
    </source>
</evidence>
<dbReference type="Pfam" id="PF07687">
    <property type="entry name" value="M20_dimer"/>
    <property type="match status" value="1"/>
</dbReference>
<dbReference type="PANTHER" id="PTHR30575:SF8">
    <property type="entry name" value="PEPTIDASE M20 DOMAIN-CONTAINING PROTEIN 2"/>
    <property type="match status" value="1"/>
</dbReference>
<sequence length="397" mass="42756">MVDKQSLKKAVDDYIAGLNPKLRQANRHIHDNPELGFEEHIAHDTLCDLLEECGFKVTRHAYGLDTAFEAVYGEGGRLVNFNCEIDALPMGHACGHNLNATSAVTAFLALSHILKQTGAPGRVQILGTPAEENGGGKIELYNNGAYKGVDASLMAHASGDSSGDAATFNSLARGEVDVTFKGKPAHAGANPWDGVNALDAFVLFYNNLSLLRQQCPPDTRIHGCLLEGPKVPNIIPDHTKCRFQLRSGRLKTMFPLLEKLKNCAKAAALATGCEVEIHDAAPYADMLSMPAMNNCYLKNLKLYGIDGVESVDTSASTDQANISYLMPNIHAIFRIPGAKGNPHQTEFVKDSGSDAGHDAALTTGKAMAFTGFDVLADDEFFNSAHKDWQEARAEADS</sequence>
<name>A0A060TI65_BLAAD</name>
<evidence type="ECO:0000259" key="3">
    <source>
        <dbReference type="Pfam" id="PF07687"/>
    </source>
</evidence>
<gene>
    <name evidence="4" type="ORF">GNLVRS02_ARAD1D43978g</name>
</gene>
<dbReference type="Pfam" id="PF01546">
    <property type="entry name" value="Peptidase_M20"/>
    <property type="match status" value="1"/>
</dbReference>
<comment type="similarity">
    <text evidence="1 2">Belongs to the peptidase M20A family.</text>
</comment>
<dbReference type="PIRSF" id="PIRSF037226">
    <property type="entry name" value="Amidohydrolase_ACY1L2_prd"/>
    <property type="match status" value="1"/>
</dbReference>
<organism evidence="4">
    <name type="scientific">Blastobotrys adeninivorans</name>
    <name type="common">Yeast</name>
    <name type="synonym">Arxula adeninivorans</name>
    <dbReference type="NCBI Taxonomy" id="409370"/>
    <lineage>
        <taxon>Eukaryota</taxon>
        <taxon>Fungi</taxon>
        <taxon>Dikarya</taxon>
        <taxon>Ascomycota</taxon>
        <taxon>Saccharomycotina</taxon>
        <taxon>Dipodascomycetes</taxon>
        <taxon>Dipodascales</taxon>
        <taxon>Trichomonascaceae</taxon>
        <taxon>Blastobotrys</taxon>
    </lineage>
</organism>
<evidence type="ECO:0000313" key="4">
    <source>
        <dbReference type="EMBL" id="CDP38846.1"/>
    </source>
</evidence>
<feature type="domain" description="Peptidase M20 dimerisation" evidence="3">
    <location>
        <begin position="176"/>
        <end position="268"/>
    </location>
</feature>
<dbReference type="InterPro" id="IPR002933">
    <property type="entry name" value="Peptidase_M20"/>
</dbReference>
<evidence type="ECO:0000256" key="1">
    <source>
        <dbReference type="ARBA" id="ARBA00006247"/>
    </source>
</evidence>
<dbReference type="EMBL" id="HG937694">
    <property type="protein sequence ID" value="CDP38846.1"/>
    <property type="molecule type" value="Genomic_DNA"/>
</dbReference>
<protein>
    <recommendedName>
        <fullName evidence="2">Peptidase M20 domain-containing protein 2</fullName>
    </recommendedName>
</protein>
<reference evidence="4" key="2">
    <citation type="submission" date="2014-06" db="EMBL/GenBank/DDBJ databases">
        <title>The complete genome of Blastobotrys (Arxula) adeninivorans LS3 - a yeast of biotechnological interest.</title>
        <authorList>
            <person name="Kunze G."/>
            <person name="Gaillardin C."/>
            <person name="Czernicka M."/>
            <person name="Durrens P."/>
            <person name="Martin T."/>
            <person name="Boer E."/>
            <person name="Gabaldon T."/>
            <person name="Cruz J."/>
            <person name="Talla E."/>
            <person name="Marck C."/>
            <person name="Goffeau A."/>
            <person name="Barbe V."/>
            <person name="Baret P."/>
            <person name="Baronian K."/>
            <person name="Beier S."/>
            <person name="Bleykasten C."/>
            <person name="Bode R."/>
            <person name="Casaregola S."/>
            <person name="Despons L."/>
            <person name="Fairhead C."/>
            <person name="Giersberg M."/>
            <person name="Gierski P."/>
            <person name="Hahnel U."/>
            <person name="Hartmann A."/>
            <person name="Jankowska D."/>
            <person name="Jubin C."/>
            <person name="Jung P."/>
            <person name="Lafontaine I."/>
            <person name="Leh-Louis V."/>
            <person name="Lemaire M."/>
            <person name="Marcet-Houben M."/>
            <person name="Mascher M."/>
            <person name="Morel G."/>
            <person name="Richard G.-F."/>
            <person name="Riechen J."/>
            <person name="Sacerdot C."/>
            <person name="Sarkar A."/>
            <person name="Savel G."/>
            <person name="Schacherer J."/>
            <person name="Sherman D."/>
            <person name="Straub M.-L."/>
            <person name="Stein N."/>
            <person name="Thierry A."/>
            <person name="Trautwein-Schult A."/>
            <person name="Westhof E."/>
            <person name="Worch S."/>
            <person name="Dujon B."/>
            <person name="Souciet J.-L."/>
            <person name="Wincker P."/>
            <person name="Scholz U."/>
            <person name="Neuveglise N."/>
        </authorList>
    </citation>
    <scope>NUCLEOTIDE SEQUENCE</scope>
    <source>
        <strain evidence="4">LS3</strain>
    </source>
</reference>
<accession>A0A060TI65</accession>
<dbReference type="AlphaFoldDB" id="A0A060TI65"/>
<dbReference type="InterPro" id="IPR017439">
    <property type="entry name" value="Amidohydrolase"/>
</dbReference>
<dbReference type="GO" id="GO:0016805">
    <property type="term" value="F:dipeptidase activity"/>
    <property type="evidence" value="ECO:0007669"/>
    <property type="project" value="InterPro"/>
</dbReference>
<dbReference type="Gene3D" id="3.30.70.360">
    <property type="match status" value="1"/>
</dbReference>